<evidence type="ECO:0000313" key="1">
    <source>
        <dbReference type="EMBL" id="QYY41521.1"/>
    </source>
</evidence>
<reference evidence="1 2" key="1">
    <citation type="submission" date="2021-08" db="EMBL/GenBank/DDBJ databases">
        <title>Complete genome sequence of the strain Aneurinibacillus thermoaerophilus CCM 8960.</title>
        <authorList>
            <person name="Musilova J."/>
            <person name="Kourilova X."/>
            <person name="Pernicova I."/>
            <person name="Bezdicek M."/>
            <person name="Lengerova M."/>
            <person name="Obruca S."/>
            <person name="Sedlar K."/>
        </authorList>
    </citation>
    <scope>NUCLEOTIDE SEQUENCE [LARGE SCALE GENOMIC DNA]</scope>
    <source>
        <strain evidence="1 2">CCM 8960</strain>
    </source>
</reference>
<name>A0ABX8Y767_ANETH</name>
<protein>
    <submittedName>
        <fullName evidence="1">Uncharacterized protein</fullName>
    </submittedName>
</protein>
<gene>
    <name evidence="1" type="ORF">K3F53_11285</name>
</gene>
<sequence length="75" mass="8514">MTRAVLKAKSSASTLGNRTTRIRSEKRIEMLNQKLSSSIDVDKLFADVEPLVISENGVVMNFDPNNPQHRKWLDD</sequence>
<dbReference type="RefSeq" id="WP_057898463.1">
    <property type="nucleotide sequence ID" value="NZ_CP080764.1"/>
</dbReference>
<keyword evidence="2" id="KW-1185">Reference proteome</keyword>
<accession>A0ABX8Y767</accession>
<organism evidence="1 2">
    <name type="scientific">Aneurinibacillus thermoaerophilus</name>
    <dbReference type="NCBI Taxonomy" id="143495"/>
    <lineage>
        <taxon>Bacteria</taxon>
        <taxon>Bacillati</taxon>
        <taxon>Bacillota</taxon>
        <taxon>Bacilli</taxon>
        <taxon>Bacillales</taxon>
        <taxon>Paenibacillaceae</taxon>
        <taxon>Aneurinibacillus group</taxon>
        <taxon>Aneurinibacillus</taxon>
    </lineage>
</organism>
<dbReference type="EMBL" id="CP080764">
    <property type="protein sequence ID" value="QYY41521.1"/>
    <property type="molecule type" value="Genomic_DNA"/>
</dbReference>
<dbReference type="GeneID" id="97141954"/>
<proteinExistence type="predicted"/>
<evidence type="ECO:0000313" key="2">
    <source>
        <dbReference type="Proteomes" id="UP000826616"/>
    </source>
</evidence>
<dbReference type="Proteomes" id="UP000826616">
    <property type="component" value="Chromosome"/>
</dbReference>